<protein>
    <submittedName>
        <fullName evidence="1">Uncharacterized protein</fullName>
    </submittedName>
</protein>
<sequence>MPKPFSNKCLLCSQLSTTQAKIVHGSDGDNCWDAKHCHNRRSFYRHRAQHNDEGIDTISIEPPANYFAVLYLYKAPGDKPLHALGAELWYGQKAICRLEPIHCFGLTAGKIKAYTEQVLKAFSQKYNCTVFQYKEMFEINPSKCPISECPLRPDV</sequence>
<dbReference type="RefSeq" id="WP_127087810.1">
    <property type="nucleotide sequence ID" value="NZ_RSCL01000081.1"/>
</dbReference>
<evidence type="ECO:0000313" key="1">
    <source>
        <dbReference type="EMBL" id="RUS92372.1"/>
    </source>
</evidence>
<proteinExistence type="predicted"/>
<dbReference type="Proteomes" id="UP000271624">
    <property type="component" value="Unassembled WGS sequence"/>
</dbReference>
<dbReference type="AlphaFoldDB" id="A0A3S1BV95"/>
<evidence type="ECO:0000313" key="2">
    <source>
        <dbReference type="Proteomes" id="UP000271624"/>
    </source>
</evidence>
<organism evidence="1 2">
    <name type="scientific">Dulcicalothrix desertica PCC 7102</name>
    <dbReference type="NCBI Taxonomy" id="232991"/>
    <lineage>
        <taxon>Bacteria</taxon>
        <taxon>Bacillati</taxon>
        <taxon>Cyanobacteriota</taxon>
        <taxon>Cyanophyceae</taxon>
        <taxon>Nostocales</taxon>
        <taxon>Calotrichaceae</taxon>
        <taxon>Dulcicalothrix</taxon>
    </lineage>
</organism>
<name>A0A3S1BV95_9CYAN</name>
<dbReference type="OrthoDB" id="528961at2"/>
<reference evidence="1" key="1">
    <citation type="submission" date="2018-12" db="EMBL/GenBank/DDBJ databases">
        <authorList>
            <person name="Will S."/>
            <person name="Neumann-Schaal M."/>
            <person name="Henke P."/>
        </authorList>
    </citation>
    <scope>NUCLEOTIDE SEQUENCE</scope>
    <source>
        <strain evidence="1">PCC 7102</strain>
    </source>
</reference>
<dbReference type="EMBL" id="RSCL01000081">
    <property type="protein sequence ID" value="RUS92372.1"/>
    <property type="molecule type" value="Genomic_DNA"/>
</dbReference>
<keyword evidence="2" id="KW-1185">Reference proteome</keyword>
<accession>A0A3S1BV95</accession>
<gene>
    <name evidence="1" type="ORF">DSM106972_099280</name>
</gene>
<reference evidence="1" key="2">
    <citation type="journal article" date="2019" name="Genome Biol. Evol.">
        <title>Day and night: Metabolic profiles and evolutionary relationships of six axenic non-marine cyanobacteria.</title>
        <authorList>
            <person name="Will S.E."/>
            <person name="Henke P."/>
            <person name="Boedeker C."/>
            <person name="Huang S."/>
            <person name="Brinkmann H."/>
            <person name="Rohde M."/>
            <person name="Jarek M."/>
            <person name="Friedl T."/>
            <person name="Seufert S."/>
            <person name="Schumacher M."/>
            <person name="Overmann J."/>
            <person name="Neumann-Schaal M."/>
            <person name="Petersen J."/>
        </authorList>
    </citation>
    <scope>NUCLEOTIDE SEQUENCE [LARGE SCALE GENOMIC DNA]</scope>
    <source>
        <strain evidence="1">PCC 7102</strain>
    </source>
</reference>
<comment type="caution">
    <text evidence="1">The sequence shown here is derived from an EMBL/GenBank/DDBJ whole genome shotgun (WGS) entry which is preliminary data.</text>
</comment>